<dbReference type="AlphaFoldDB" id="A0A2K1XZD5"/>
<name>A0A2K1XZD5_POPTR</name>
<gene>
    <name evidence="11" type="ORF">POPTR_013G014500</name>
</gene>
<dbReference type="Proteomes" id="UP000006729">
    <property type="component" value="Chromosome 13"/>
</dbReference>
<feature type="transmembrane region" description="Helical" evidence="9">
    <location>
        <begin position="126"/>
        <end position="147"/>
    </location>
</feature>
<dbReference type="PANTHER" id="PTHR10791:SF116">
    <property type="entry name" value="BIDIRECTIONAL SUGAR TRANSPORTER SWEET"/>
    <property type="match status" value="1"/>
</dbReference>
<keyword evidence="12" id="KW-1185">Reference proteome</keyword>
<evidence type="ECO:0000256" key="5">
    <source>
        <dbReference type="ARBA" id="ARBA00022692"/>
    </source>
</evidence>
<comment type="caution">
    <text evidence="9">Lacks conserved residue(s) required for the propagation of feature annotation.</text>
</comment>
<dbReference type="GO" id="GO:0051119">
    <property type="term" value="F:sugar transmembrane transporter activity"/>
    <property type="evidence" value="ECO:0000318"/>
    <property type="project" value="GO_Central"/>
</dbReference>
<proteinExistence type="inferred from homology"/>
<feature type="transmembrane region" description="Helical" evidence="9">
    <location>
        <begin position="6"/>
        <end position="27"/>
    </location>
</feature>
<evidence type="ECO:0000256" key="2">
    <source>
        <dbReference type="ARBA" id="ARBA00007809"/>
    </source>
</evidence>
<keyword evidence="8 9" id="KW-0472">Membrane</keyword>
<dbReference type="FunFam" id="1.20.1280.290:FF:000002">
    <property type="entry name" value="Bidirectional sugar transporter SWEET"/>
    <property type="match status" value="1"/>
</dbReference>
<dbReference type="SMR" id="A0A2K1XZD5"/>
<dbReference type="OrthoDB" id="831635at2759"/>
<evidence type="ECO:0000256" key="6">
    <source>
        <dbReference type="ARBA" id="ARBA00022737"/>
    </source>
</evidence>
<accession>A0A2K1XZD5</accession>
<dbReference type="PANTHER" id="PTHR10791">
    <property type="entry name" value="RAG1-ACTIVATING PROTEIN 1"/>
    <property type="match status" value="1"/>
</dbReference>
<evidence type="ECO:0000256" key="1">
    <source>
        <dbReference type="ARBA" id="ARBA00004127"/>
    </source>
</evidence>
<keyword evidence="4 9" id="KW-0762">Sugar transport</keyword>
<evidence type="ECO:0000313" key="11">
    <source>
        <dbReference type="EMBL" id="PNT06143.2"/>
    </source>
</evidence>
<keyword evidence="5 9" id="KW-0812">Transmembrane</keyword>
<dbReference type="InParanoid" id="A0A2K1XZD5"/>
<comment type="function">
    <text evidence="9">Mediates both low-affinity uptake and efflux of sugar across the membrane.</text>
</comment>
<feature type="compositionally biased region" description="Basic and acidic residues" evidence="10">
    <location>
        <begin position="218"/>
        <end position="244"/>
    </location>
</feature>
<dbReference type="FunCoup" id="A0A2K1XZD5">
    <property type="interactions" value="516"/>
</dbReference>
<dbReference type="Gramene" id="Potri.013G014500.1.v4.1">
    <property type="protein sequence ID" value="Potri.013G014500.1.v4.1"/>
    <property type="gene ID" value="Potri.013G014500.v4.1"/>
</dbReference>
<feature type="transmembrane region" description="Helical" evidence="9">
    <location>
        <begin position="159"/>
        <end position="181"/>
    </location>
</feature>
<dbReference type="GO" id="GO:0012505">
    <property type="term" value="C:endomembrane system"/>
    <property type="evidence" value="ECO:0007669"/>
    <property type="project" value="UniProtKB-SubCell"/>
</dbReference>
<keyword evidence="3 9" id="KW-0813">Transport</keyword>
<dbReference type="Pfam" id="PF03083">
    <property type="entry name" value="MtN3_slv"/>
    <property type="match status" value="2"/>
</dbReference>
<reference evidence="11 12" key="1">
    <citation type="journal article" date="2006" name="Science">
        <title>The genome of black cottonwood, Populus trichocarpa (Torr. &amp; Gray).</title>
        <authorList>
            <person name="Tuskan G.A."/>
            <person name="Difazio S."/>
            <person name="Jansson S."/>
            <person name="Bohlmann J."/>
            <person name="Grigoriev I."/>
            <person name="Hellsten U."/>
            <person name="Putnam N."/>
            <person name="Ralph S."/>
            <person name="Rombauts S."/>
            <person name="Salamov A."/>
            <person name="Schein J."/>
            <person name="Sterck L."/>
            <person name="Aerts A."/>
            <person name="Bhalerao R.R."/>
            <person name="Bhalerao R.P."/>
            <person name="Blaudez D."/>
            <person name="Boerjan W."/>
            <person name="Brun A."/>
            <person name="Brunner A."/>
            <person name="Busov V."/>
            <person name="Campbell M."/>
            <person name="Carlson J."/>
            <person name="Chalot M."/>
            <person name="Chapman J."/>
            <person name="Chen G.L."/>
            <person name="Cooper D."/>
            <person name="Coutinho P.M."/>
            <person name="Couturier J."/>
            <person name="Covert S."/>
            <person name="Cronk Q."/>
            <person name="Cunningham R."/>
            <person name="Davis J."/>
            <person name="Degroeve S."/>
            <person name="Dejardin A."/>
            <person name="Depamphilis C."/>
            <person name="Detter J."/>
            <person name="Dirks B."/>
            <person name="Dubchak I."/>
            <person name="Duplessis S."/>
            <person name="Ehlting J."/>
            <person name="Ellis B."/>
            <person name="Gendler K."/>
            <person name="Goodstein D."/>
            <person name="Gribskov M."/>
            <person name="Grimwood J."/>
            <person name="Groover A."/>
            <person name="Gunter L."/>
            <person name="Hamberger B."/>
            <person name="Heinze B."/>
            <person name="Helariutta Y."/>
            <person name="Henrissat B."/>
            <person name="Holligan D."/>
            <person name="Holt R."/>
            <person name="Huang W."/>
            <person name="Islam-Faridi N."/>
            <person name="Jones S."/>
            <person name="Jones-Rhoades M."/>
            <person name="Jorgensen R."/>
            <person name="Joshi C."/>
            <person name="Kangasjarvi J."/>
            <person name="Karlsson J."/>
            <person name="Kelleher C."/>
            <person name="Kirkpatrick R."/>
            <person name="Kirst M."/>
            <person name="Kohler A."/>
            <person name="Kalluri U."/>
            <person name="Larimer F."/>
            <person name="Leebens-Mack J."/>
            <person name="Leple J.C."/>
            <person name="Locascio P."/>
            <person name="Lou Y."/>
            <person name="Lucas S."/>
            <person name="Martin F."/>
            <person name="Montanini B."/>
            <person name="Napoli C."/>
            <person name="Nelson D.R."/>
            <person name="Nelson C."/>
            <person name="Nieminen K."/>
            <person name="Nilsson O."/>
            <person name="Pereda V."/>
            <person name="Peter G."/>
            <person name="Philippe R."/>
            <person name="Pilate G."/>
            <person name="Poliakov A."/>
            <person name="Razumovskaya J."/>
            <person name="Richardson P."/>
            <person name="Rinaldi C."/>
            <person name="Ritland K."/>
            <person name="Rouze P."/>
            <person name="Ryaboy D."/>
            <person name="Schmutz J."/>
            <person name="Schrader J."/>
            <person name="Segerman B."/>
            <person name="Shin H."/>
            <person name="Siddiqui A."/>
            <person name="Sterky F."/>
            <person name="Terry A."/>
            <person name="Tsai C.J."/>
            <person name="Uberbacher E."/>
            <person name="Unneberg P."/>
            <person name="Vahala J."/>
            <person name="Wall K."/>
            <person name="Wessler S."/>
            <person name="Yang G."/>
            <person name="Yin T."/>
            <person name="Douglas C."/>
            <person name="Marra M."/>
            <person name="Sandberg G."/>
            <person name="Van de Peer Y."/>
            <person name="Rokhsar D."/>
        </authorList>
    </citation>
    <scope>NUCLEOTIDE SEQUENCE [LARGE SCALE GENOMIC DNA]</scope>
    <source>
        <strain evidence="12">cv. Nisqually</strain>
    </source>
</reference>
<evidence type="ECO:0000256" key="10">
    <source>
        <dbReference type="SAM" id="MobiDB-lite"/>
    </source>
</evidence>
<feature type="region of interest" description="Disordered" evidence="10">
    <location>
        <begin position="215"/>
        <end position="244"/>
    </location>
</feature>
<dbReference type="Gene3D" id="1.20.1280.290">
    <property type="match status" value="2"/>
</dbReference>
<dbReference type="GO" id="GO:0051260">
    <property type="term" value="P:protein homooligomerization"/>
    <property type="evidence" value="ECO:0007669"/>
    <property type="project" value="UniProtKB-ARBA"/>
</dbReference>
<dbReference type="GO" id="GO:0008643">
    <property type="term" value="P:carbohydrate transport"/>
    <property type="evidence" value="ECO:0000318"/>
    <property type="project" value="GO_Central"/>
</dbReference>
<evidence type="ECO:0000256" key="3">
    <source>
        <dbReference type="ARBA" id="ARBA00022448"/>
    </source>
</evidence>
<evidence type="ECO:0000256" key="8">
    <source>
        <dbReference type="ARBA" id="ARBA00023136"/>
    </source>
</evidence>
<keyword evidence="6" id="KW-0677">Repeat</keyword>
<dbReference type="EMBL" id="CM009302">
    <property type="protein sequence ID" value="PNT06143.2"/>
    <property type="molecule type" value="Genomic_DNA"/>
</dbReference>
<dbReference type="FunFam" id="1.20.1280.290:FF:000001">
    <property type="entry name" value="Bidirectional sugar transporter SWEET"/>
    <property type="match status" value="1"/>
</dbReference>
<evidence type="ECO:0000256" key="7">
    <source>
        <dbReference type="ARBA" id="ARBA00022989"/>
    </source>
</evidence>
<evidence type="ECO:0000256" key="4">
    <source>
        <dbReference type="ARBA" id="ARBA00022597"/>
    </source>
</evidence>
<evidence type="ECO:0000256" key="9">
    <source>
        <dbReference type="RuleBase" id="RU910715"/>
    </source>
</evidence>
<dbReference type="InterPro" id="IPR047664">
    <property type="entry name" value="SWEET"/>
</dbReference>
<dbReference type="STRING" id="3694.A0A2K1XZD5"/>
<organism evidence="11 12">
    <name type="scientific">Populus trichocarpa</name>
    <name type="common">Western balsam poplar</name>
    <name type="synonym">Populus balsamifera subsp. trichocarpa</name>
    <dbReference type="NCBI Taxonomy" id="3694"/>
    <lineage>
        <taxon>Eukaryota</taxon>
        <taxon>Viridiplantae</taxon>
        <taxon>Streptophyta</taxon>
        <taxon>Embryophyta</taxon>
        <taxon>Tracheophyta</taxon>
        <taxon>Spermatophyta</taxon>
        <taxon>Magnoliopsida</taxon>
        <taxon>eudicotyledons</taxon>
        <taxon>Gunneridae</taxon>
        <taxon>Pentapetalae</taxon>
        <taxon>rosids</taxon>
        <taxon>fabids</taxon>
        <taxon>Malpighiales</taxon>
        <taxon>Salicaceae</taxon>
        <taxon>Saliceae</taxon>
        <taxon>Populus</taxon>
    </lineage>
</organism>
<keyword evidence="7 9" id="KW-1133">Transmembrane helix</keyword>
<dbReference type="GO" id="GO:0016020">
    <property type="term" value="C:membrane"/>
    <property type="evidence" value="ECO:0000318"/>
    <property type="project" value="GO_Central"/>
</dbReference>
<protein>
    <recommendedName>
        <fullName evidence="9">Bidirectional sugar transporter SWEET</fullName>
    </recommendedName>
</protein>
<dbReference type="OMA" id="CMFASPF"/>
<comment type="subcellular location">
    <subcellularLocation>
        <location evidence="1">Endomembrane system</location>
        <topology evidence="1">Multi-pass membrane protein</topology>
    </subcellularLocation>
</comment>
<sequence length="244" mass="26826">MESLSLIIGALGNIISVLLFLSPVGVFRRILKHRSTEEFESLPYICTLLNSSLWTYYGIIKTGEFLVATINGFGVVVEIVLLTLFLVFAPPRIRAKTAMLIGILDVGFLAAAILVCQLLLQGDMKIDIIGFLGAGLNVVMYGSPLAAMKTVVRTKSVEYMPFLLSLFVFLNGGVWTCYAVLKKDWFLGVANVAGFFLGAAQLILYAIYWKPKSSKNTASKDSEHGSQHEHLLPSSSHFRENNEA</sequence>
<feature type="transmembrane region" description="Helical" evidence="9">
    <location>
        <begin position="187"/>
        <end position="208"/>
    </location>
</feature>
<feature type="transmembrane region" description="Helical" evidence="9">
    <location>
        <begin position="100"/>
        <end position="120"/>
    </location>
</feature>
<evidence type="ECO:0000313" key="12">
    <source>
        <dbReference type="Proteomes" id="UP000006729"/>
    </source>
</evidence>
<feature type="transmembrane region" description="Helical" evidence="9">
    <location>
        <begin position="65"/>
        <end position="88"/>
    </location>
</feature>
<comment type="similarity">
    <text evidence="2 9">Belongs to the SWEET sugar transporter family.</text>
</comment>
<dbReference type="InterPro" id="IPR004316">
    <property type="entry name" value="SWEET_rpt"/>
</dbReference>